<dbReference type="Pfam" id="PF14289">
    <property type="entry name" value="DUF4369"/>
    <property type="match status" value="1"/>
</dbReference>
<organism evidence="7 8">
    <name type="scientific">Parapedobacter deserti</name>
    <dbReference type="NCBI Taxonomy" id="1912957"/>
    <lineage>
        <taxon>Bacteria</taxon>
        <taxon>Pseudomonadati</taxon>
        <taxon>Bacteroidota</taxon>
        <taxon>Sphingobacteriia</taxon>
        <taxon>Sphingobacteriales</taxon>
        <taxon>Sphingobacteriaceae</taxon>
        <taxon>Parapedobacter</taxon>
    </lineage>
</organism>
<evidence type="ECO:0000259" key="6">
    <source>
        <dbReference type="PROSITE" id="PS51352"/>
    </source>
</evidence>
<keyword evidence="8" id="KW-1185">Reference proteome</keyword>
<evidence type="ECO:0000313" key="7">
    <source>
        <dbReference type="EMBL" id="MFC3199142.1"/>
    </source>
</evidence>
<dbReference type="CDD" id="cd02966">
    <property type="entry name" value="TlpA_like_family"/>
    <property type="match status" value="1"/>
</dbReference>
<dbReference type="Pfam" id="PF00578">
    <property type="entry name" value="AhpC-TSA"/>
    <property type="match status" value="1"/>
</dbReference>
<comment type="subcellular location">
    <subcellularLocation>
        <location evidence="1">Cell envelope</location>
    </subcellularLocation>
</comment>
<dbReference type="SUPFAM" id="SSF52833">
    <property type="entry name" value="Thioredoxin-like"/>
    <property type="match status" value="1"/>
</dbReference>
<dbReference type="InterPro" id="IPR013766">
    <property type="entry name" value="Thioredoxin_domain"/>
</dbReference>
<dbReference type="PANTHER" id="PTHR42852:SF6">
    <property type="entry name" value="THIOL:DISULFIDE INTERCHANGE PROTEIN DSBE"/>
    <property type="match status" value="1"/>
</dbReference>
<evidence type="ECO:0000313" key="8">
    <source>
        <dbReference type="Proteomes" id="UP001595526"/>
    </source>
</evidence>
<proteinExistence type="predicted"/>
<comment type="caution">
    <text evidence="7">The sequence shown here is derived from an EMBL/GenBank/DDBJ whole genome shotgun (WGS) entry which is preliminary data.</text>
</comment>
<dbReference type="InterPro" id="IPR025380">
    <property type="entry name" value="DUF4369"/>
</dbReference>
<keyword evidence="5" id="KW-0732">Signal</keyword>
<feature type="signal peptide" evidence="5">
    <location>
        <begin position="1"/>
        <end position="23"/>
    </location>
</feature>
<gene>
    <name evidence="7" type="ORF">ACFOET_16070</name>
</gene>
<feature type="chain" id="PRO_5047263564" evidence="5">
    <location>
        <begin position="24"/>
        <end position="363"/>
    </location>
</feature>
<dbReference type="EMBL" id="JBHRTA010000038">
    <property type="protein sequence ID" value="MFC3199142.1"/>
    <property type="molecule type" value="Genomic_DNA"/>
</dbReference>
<sequence length="363" mass="40652">MNKFRKLIICTCLALLTAAGALAQKARVKGNIKGLEDTQILVSYMVDGDVPRMDTVFTKKGKFKWEADMPEPQKVYLRFPARFVEFFAEQGTIRISGDADALGELKISGSKTQDEAVAYRNSLKDLADQERPLYQRYGKGSAAEQLEVEEALEDIRRQKRDRVTQYVTAHPGSPFSVSLVAARATMGAYEDVKPLYDLLDASARQTSAGRQLGERLEVLKRSAIGETMLAFTQNDTEGKPVHFSDFKGKHVLVDFWASWCGPCRAENPNVLKAYNTYKDNNFTVIGVSLDDEADRWKKAIEEDGMPWTQVSDLKGFKNEVSAYYGIQGIPSTLLVDPQGKIIAKDLRGEMLQKKLAELFDNQL</sequence>
<reference evidence="8" key="1">
    <citation type="journal article" date="2019" name="Int. J. Syst. Evol. Microbiol.">
        <title>The Global Catalogue of Microorganisms (GCM) 10K type strain sequencing project: providing services to taxonomists for standard genome sequencing and annotation.</title>
        <authorList>
            <consortium name="The Broad Institute Genomics Platform"/>
            <consortium name="The Broad Institute Genome Sequencing Center for Infectious Disease"/>
            <person name="Wu L."/>
            <person name="Ma J."/>
        </authorList>
    </citation>
    <scope>NUCLEOTIDE SEQUENCE [LARGE SCALE GENOMIC DNA]</scope>
    <source>
        <strain evidence="8">KCTC 52416</strain>
    </source>
</reference>
<dbReference type="InterPro" id="IPR017937">
    <property type="entry name" value="Thioredoxin_CS"/>
</dbReference>
<keyword evidence="2" id="KW-0201">Cytochrome c-type biogenesis</keyword>
<evidence type="ECO:0000256" key="5">
    <source>
        <dbReference type="SAM" id="SignalP"/>
    </source>
</evidence>
<evidence type="ECO:0000256" key="3">
    <source>
        <dbReference type="ARBA" id="ARBA00023157"/>
    </source>
</evidence>
<dbReference type="Gene3D" id="3.40.30.10">
    <property type="entry name" value="Glutaredoxin"/>
    <property type="match status" value="1"/>
</dbReference>
<accession>A0ABV7JPM7</accession>
<keyword evidence="4" id="KW-0676">Redox-active center</keyword>
<dbReference type="Proteomes" id="UP001595526">
    <property type="component" value="Unassembled WGS sequence"/>
</dbReference>
<dbReference type="InterPro" id="IPR000866">
    <property type="entry name" value="AhpC/TSA"/>
</dbReference>
<keyword evidence="3" id="KW-1015">Disulfide bond</keyword>
<dbReference type="InterPro" id="IPR050553">
    <property type="entry name" value="Thioredoxin_ResA/DsbE_sf"/>
</dbReference>
<evidence type="ECO:0000256" key="2">
    <source>
        <dbReference type="ARBA" id="ARBA00022748"/>
    </source>
</evidence>
<dbReference type="PROSITE" id="PS51352">
    <property type="entry name" value="THIOREDOXIN_2"/>
    <property type="match status" value="1"/>
</dbReference>
<dbReference type="InterPro" id="IPR036249">
    <property type="entry name" value="Thioredoxin-like_sf"/>
</dbReference>
<name>A0ABV7JPM7_9SPHI</name>
<dbReference type="RefSeq" id="WP_379024474.1">
    <property type="nucleotide sequence ID" value="NZ_JBHRTA010000038.1"/>
</dbReference>
<dbReference type="PANTHER" id="PTHR42852">
    <property type="entry name" value="THIOL:DISULFIDE INTERCHANGE PROTEIN DSBE"/>
    <property type="match status" value="1"/>
</dbReference>
<evidence type="ECO:0000256" key="4">
    <source>
        <dbReference type="ARBA" id="ARBA00023284"/>
    </source>
</evidence>
<protein>
    <submittedName>
        <fullName evidence="7">Redoxin domain-containing protein</fullName>
    </submittedName>
</protein>
<feature type="domain" description="Thioredoxin" evidence="6">
    <location>
        <begin position="222"/>
        <end position="363"/>
    </location>
</feature>
<dbReference type="PROSITE" id="PS00194">
    <property type="entry name" value="THIOREDOXIN_1"/>
    <property type="match status" value="1"/>
</dbReference>
<evidence type="ECO:0000256" key="1">
    <source>
        <dbReference type="ARBA" id="ARBA00004196"/>
    </source>
</evidence>